<dbReference type="NCBIfam" id="TIGR03527">
    <property type="entry name" value="selenium_YedF"/>
    <property type="match status" value="1"/>
</dbReference>
<protein>
    <submittedName>
        <fullName evidence="1">Sulfurtransferase-like selenium metabolism protein YedF</fullName>
    </submittedName>
</protein>
<dbReference type="Pfam" id="PF02635">
    <property type="entry name" value="DsrE"/>
    <property type="match status" value="1"/>
</dbReference>
<dbReference type="Proteomes" id="UP001524502">
    <property type="component" value="Unassembled WGS sequence"/>
</dbReference>
<name>A0ABT1RMQ0_9FIRM</name>
<evidence type="ECO:0000313" key="1">
    <source>
        <dbReference type="EMBL" id="MCQ4636463.1"/>
    </source>
</evidence>
<dbReference type="RefSeq" id="WP_256131769.1">
    <property type="nucleotide sequence ID" value="NZ_JANFXK010000006.1"/>
</dbReference>
<accession>A0ABT1RMQ0</accession>
<sequence>MGKSQKRGDKMSETKKIAIMIAADTIGKGSEELGHNLMKSYIYSLTEADVKPETIMFLNRGVYLTTAGSPVIEMLRQLEADGVEILSCGACLDFYQLNDALEVGTVTNMYSNVEIMHEADSTIVIS</sequence>
<reference evidence="1 2" key="1">
    <citation type="submission" date="2022-06" db="EMBL/GenBank/DDBJ databases">
        <title>Isolation of gut microbiota from human fecal samples.</title>
        <authorList>
            <person name="Pamer E.G."/>
            <person name="Barat B."/>
            <person name="Waligurski E."/>
            <person name="Medina S."/>
            <person name="Paddock L."/>
            <person name="Mostad J."/>
        </authorList>
    </citation>
    <scope>NUCLEOTIDE SEQUENCE [LARGE SCALE GENOMIC DNA]</scope>
    <source>
        <strain evidence="1 2">SL.3.17</strain>
    </source>
</reference>
<comment type="caution">
    <text evidence="1">The sequence shown here is derived from an EMBL/GenBank/DDBJ whole genome shotgun (WGS) entry which is preliminary data.</text>
</comment>
<dbReference type="InterPro" id="IPR003787">
    <property type="entry name" value="Sulphur_relay_DsrE/F-like"/>
</dbReference>
<keyword evidence="2" id="KW-1185">Reference proteome</keyword>
<evidence type="ECO:0000313" key="2">
    <source>
        <dbReference type="Proteomes" id="UP001524502"/>
    </source>
</evidence>
<dbReference type="SUPFAM" id="SSF75169">
    <property type="entry name" value="DsrEFH-like"/>
    <property type="match status" value="1"/>
</dbReference>
<dbReference type="Gene3D" id="3.40.1260.10">
    <property type="entry name" value="DsrEFH-like"/>
    <property type="match status" value="1"/>
</dbReference>
<dbReference type="EMBL" id="JANFXK010000006">
    <property type="protein sequence ID" value="MCQ4636463.1"/>
    <property type="molecule type" value="Genomic_DNA"/>
</dbReference>
<dbReference type="InterPro" id="IPR027396">
    <property type="entry name" value="DsrEFH-like"/>
</dbReference>
<proteinExistence type="predicted"/>
<dbReference type="InterPro" id="IPR019870">
    <property type="entry name" value="Se_metab_YedF"/>
</dbReference>
<gene>
    <name evidence="1" type="primary">yedF</name>
    <name evidence="1" type="ORF">NE619_06960</name>
</gene>
<organism evidence="1 2">
    <name type="scientific">Anaerovorax odorimutans</name>
    <dbReference type="NCBI Taxonomy" id="109327"/>
    <lineage>
        <taxon>Bacteria</taxon>
        <taxon>Bacillati</taxon>
        <taxon>Bacillota</taxon>
        <taxon>Clostridia</taxon>
        <taxon>Peptostreptococcales</taxon>
        <taxon>Anaerovoracaceae</taxon>
        <taxon>Anaerovorax</taxon>
    </lineage>
</organism>